<evidence type="ECO:0000256" key="4">
    <source>
        <dbReference type="ARBA" id="ARBA00022840"/>
    </source>
</evidence>
<dbReference type="GO" id="GO:0005694">
    <property type="term" value="C:chromosome"/>
    <property type="evidence" value="ECO:0007669"/>
    <property type="project" value="InterPro"/>
</dbReference>
<feature type="domain" description="SMC hinge" evidence="8">
    <location>
        <begin position="522"/>
        <end position="641"/>
    </location>
</feature>
<dbReference type="Pfam" id="PF02463">
    <property type="entry name" value="SMC_N"/>
    <property type="match status" value="2"/>
</dbReference>
<evidence type="ECO:0000256" key="1">
    <source>
        <dbReference type="ARBA" id="ARBA00004496"/>
    </source>
</evidence>
<proteinExistence type="inferred from homology"/>
<evidence type="ECO:0000256" key="3">
    <source>
        <dbReference type="ARBA" id="ARBA00022741"/>
    </source>
</evidence>
<dbReference type="Pfam" id="PF06470">
    <property type="entry name" value="SMC_hinge"/>
    <property type="match status" value="1"/>
</dbReference>
<dbReference type="InterPro" id="IPR024704">
    <property type="entry name" value="SMC"/>
</dbReference>
<dbReference type="InterPro" id="IPR011890">
    <property type="entry name" value="SMC_prok"/>
</dbReference>
<dbReference type="InterPro" id="IPR010935">
    <property type="entry name" value="SMC_hinge"/>
</dbReference>
<comment type="caution">
    <text evidence="9">The sequence shown here is derived from an EMBL/GenBank/DDBJ whole genome shotgun (WGS) entry which is preliminary data.</text>
</comment>
<gene>
    <name evidence="7 9" type="primary">smc</name>
    <name evidence="9" type="ORF">IC620_03490</name>
</gene>
<dbReference type="SMART" id="SM00968">
    <property type="entry name" value="SMC_hinge"/>
    <property type="match status" value="1"/>
</dbReference>
<dbReference type="EMBL" id="JACXAH010000003">
    <property type="protein sequence ID" value="MBD1371417.1"/>
    <property type="molecule type" value="Genomic_DNA"/>
</dbReference>
<accession>A0A926RTJ0</accession>
<dbReference type="PIRSF" id="PIRSF005719">
    <property type="entry name" value="SMC"/>
    <property type="match status" value="1"/>
</dbReference>
<sequence length="1196" mass="137682">MYLKRLDMSGFKSFADRTQMEFVPGITAVVGPNGSGKSNVTDGIRWVLGEQSAKSLRGSKMEDVIFAGSESRKPVGYCEVAMTFDNSEHKLPLDYTEVTVTRRVYRSGDSEYLLNKQTCRLRDIHELFMDTGIGKDAYSMIGQGKIDEILSSKSEDRRAIFEEAAGIVKYKTRKKEAEKKLEGTEQNLTRIRDLIHELHTQLEPLAAQAEQAKAYKALKTELAEIEVRLYVHKIKSLHNDWQISKLEMTQLKETQSVLGADISKQEADLVILKENRRENEEKWEQLQAELLQVSEQLEKVEGKKDVREERIRNHAATEEQLKERLIELEERYHKRVTEQGRLSQLLQQKEAELKHAELQLGEALRSLSLNSEEANEQLAKLHAQRNQDGQLLTELRSEHTYLIEQLEELQSRLNALDSKEETWVTEQREKQAERDQVLKQREQLEHERQQVALQLRALEQERQQLEQEDGPLKRAYQQIEKKIHQLRTEQEWLKGMEAEHQGFFQGVKEILRARDQHVSSLQGVHGAVAQIIQVPHQYEAAIETALGGALQHVVVDDAYTGRQGIAFLKEKKLGRATFLPLDVMRARVMSQTDRHILQQQQGVIGTGADLVSYDAQYRELIHYLLGLVIITETLAQANAVAKQLQYRYRIVTLDGDIVNPGGSMSGGSRQGNKTNLLGRSRQIEELDKKIEEQKQQLAECGNRVDQLQHNRKILDEKRELIRKQGEERRVSEQALISRDRELAHLLQLTHDNQENLKAERTALAHKLQSIKEKRQQVKEEMTRIVEQNDSLNDEIEQVQHLVQKEIDDRAEVNEQVTEWKVKVAALNQENTHLKERHLQVMTECEQTEKQLSHSQMEKRDLGETLTENHVEIEKLTMEIDHLRQGKAEVQARVAQVKSIREQQLSEQELQEKAVRNKQATMRQLEAKMHEQQIQANRQDVELNHLLQKLAEEYELSYERAAAQYEPPEDVKVAEKQVRSLKAQMGRLGDVNLGAVEEYERLYERHQFLEAQENDLTESKQKLADIITKMEAEMGKRFLEAFERIRSEFQVVFVEMFGGGKADLNLEDPDHLLETGIEIVAQPPGKKLQNLTLLSGGERALAALALLFSVLHMKPVPFCVLDEVDAALDEANLTRYTRYMQKFAHNTQFIIITHRKHTMEGADVLYGVTMQESGVSKLVSVNLEEYDQKQEVAAALE</sequence>
<dbReference type="RefSeq" id="WP_191141528.1">
    <property type="nucleotide sequence ID" value="NZ_JACXAH010000003.1"/>
</dbReference>
<evidence type="ECO:0000313" key="10">
    <source>
        <dbReference type="Proteomes" id="UP000661691"/>
    </source>
</evidence>
<feature type="coiled-coil region" evidence="7">
    <location>
        <begin position="753"/>
        <end position="836"/>
    </location>
</feature>
<keyword evidence="10" id="KW-1185">Reference proteome</keyword>
<dbReference type="SUPFAM" id="SSF52540">
    <property type="entry name" value="P-loop containing nucleoside triphosphate hydrolases"/>
    <property type="match status" value="1"/>
</dbReference>
<dbReference type="HAMAP" id="MF_01894">
    <property type="entry name" value="Smc_prok"/>
    <property type="match status" value="1"/>
</dbReference>
<dbReference type="CDD" id="cd03278">
    <property type="entry name" value="ABC_SMC_barmotin"/>
    <property type="match status" value="1"/>
</dbReference>
<evidence type="ECO:0000256" key="5">
    <source>
        <dbReference type="ARBA" id="ARBA00023054"/>
    </source>
</evidence>
<dbReference type="Gene3D" id="1.20.1060.20">
    <property type="match status" value="1"/>
</dbReference>
<comment type="subcellular location">
    <subcellularLocation>
        <location evidence="1 7">Cytoplasm</location>
    </subcellularLocation>
</comment>
<feature type="coiled-coil region" evidence="7">
    <location>
        <begin position="998"/>
        <end position="1028"/>
    </location>
</feature>
<dbReference type="PANTHER" id="PTHR43977">
    <property type="entry name" value="STRUCTURAL MAINTENANCE OF CHROMOSOMES PROTEIN 3"/>
    <property type="match status" value="1"/>
</dbReference>
<feature type="coiled-coil region" evidence="7">
    <location>
        <begin position="262"/>
        <end position="468"/>
    </location>
</feature>
<keyword evidence="2 7" id="KW-0963">Cytoplasm</keyword>
<dbReference type="InterPro" id="IPR036277">
    <property type="entry name" value="SMC_hinge_sf"/>
</dbReference>
<dbReference type="GO" id="GO:0016887">
    <property type="term" value="F:ATP hydrolysis activity"/>
    <property type="evidence" value="ECO:0007669"/>
    <property type="project" value="InterPro"/>
</dbReference>
<dbReference type="GO" id="GO:0030261">
    <property type="term" value="P:chromosome condensation"/>
    <property type="evidence" value="ECO:0007669"/>
    <property type="project" value="InterPro"/>
</dbReference>
<dbReference type="GO" id="GO:0005524">
    <property type="term" value="F:ATP binding"/>
    <property type="evidence" value="ECO:0007669"/>
    <property type="project" value="UniProtKB-UniRule"/>
</dbReference>
<evidence type="ECO:0000256" key="6">
    <source>
        <dbReference type="ARBA" id="ARBA00023125"/>
    </source>
</evidence>
<dbReference type="GO" id="GO:0007062">
    <property type="term" value="P:sister chromatid cohesion"/>
    <property type="evidence" value="ECO:0007669"/>
    <property type="project" value="InterPro"/>
</dbReference>
<dbReference type="Proteomes" id="UP000661691">
    <property type="component" value="Unassembled WGS sequence"/>
</dbReference>
<dbReference type="GO" id="GO:0003677">
    <property type="term" value="F:DNA binding"/>
    <property type="evidence" value="ECO:0007669"/>
    <property type="project" value="UniProtKB-UniRule"/>
</dbReference>
<dbReference type="FunFam" id="3.40.50.300:FF:000984">
    <property type="entry name" value="Chromosome partition protein Smc"/>
    <property type="match status" value="1"/>
</dbReference>
<dbReference type="FunFam" id="3.40.50.300:FF:000901">
    <property type="entry name" value="Chromosome partition protein Smc"/>
    <property type="match status" value="1"/>
</dbReference>
<evidence type="ECO:0000256" key="7">
    <source>
        <dbReference type="HAMAP-Rule" id="MF_01894"/>
    </source>
</evidence>
<comment type="subunit">
    <text evidence="7">Homodimer.</text>
</comment>
<dbReference type="Gene3D" id="3.30.70.1620">
    <property type="match status" value="1"/>
</dbReference>
<dbReference type="GO" id="GO:0006260">
    <property type="term" value="P:DNA replication"/>
    <property type="evidence" value="ECO:0007669"/>
    <property type="project" value="UniProtKB-UniRule"/>
</dbReference>
<evidence type="ECO:0000256" key="2">
    <source>
        <dbReference type="ARBA" id="ARBA00022490"/>
    </source>
</evidence>
<dbReference type="GO" id="GO:0005737">
    <property type="term" value="C:cytoplasm"/>
    <property type="evidence" value="ECO:0007669"/>
    <property type="project" value="UniProtKB-SubCell"/>
</dbReference>
<comment type="function">
    <text evidence="7">Required for chromosome condensation and partitioning.</text>
</comment>
<evidence type="ECO:0000313" key="9">
    <source>
        <dbReference type="EMBL" id="MBD1371417.1"/>
    </source>
</evidence>
<feature type="coiled-coil region" evidence="7">
    <location>
        <begin position="167"/>
        <end position="194"/>
    </location>
</feature>
<keyword evidence="5 7" id="KW-0175">Coiled coil</keyword>
<feature type="coiled-coil region" evidence="7">
    <location>
        <begin position="872"/>
        <end position="941"/>
    </location>
</feature>
<dbReference type="InterPro" id="IPR027417">
    <property type="entry name" value="P-loop_NTPase"/>
</dbReference>
<feature type="coiled-coil region" evidence="7">
    <location>
        <begin position="676"/>
        <end position="724"/>
    </location>
</feature>
<dbReference type="InterPro" id="IPR003395">
    <property type="entry name" value="RecF/RecN/SMC_N"/>
</dbReference>
<keyword evidence="3 7" id="KW-0547">Nucleotide-binding</keyword>
<keyword evidence="6 7" id="KW-0238">DNA-binding</keyword>
<dbReference type="SUPFAM" id="SSF75553">
    <property type="entry name" value="Smc hinge domain"/>
    <property type="match status" value="1"/>
</dbReference>
<reference evidence="9" key="1">
    <citation type="submission" date="2020-09" db="EMBL/GenBank/DDBJ databases">
        <title>A novel bacterium of genus Hazenella, isolated from South China Sea.</title>
        <authorList>
            <person name="Huang H."/>
            <person name="Mo K."/>
            <person name="Hu Y."/>
        </authorList>
    </citation>
    <scope>NUCLEOTIDE SEQUENCE</scope>
    <source>
        <strain evidence="9">IB182357</strain>
    </source>
</reference>
<evidence type="ECO:0000259" key="8">
    <source>
        <dbReference type="SMART" id="SM00968"/>
    </source>
</evidence>
<dbReference type="GO" id="GO:0007059">
    <property type="term" value="P:chromosome segregation"/>
    <property type="evidence" value="ECO:0007669"/>
    <property type="project" value="UniProtKB-UniRule"/>
</dbReference>
<keyword evidence="4 7" id="KW-0067">ATP-binding</keyword>
<organism evidence="9 10">
    <name type="scientific">Polycladospora coralii</name>
    <dbReference type="NCBI Taxonomy" id="2771432"/>
    <lineage>
        <taxon>Bacteria</taxon>
        <taxon>Bacillati</taxon>
        <taxon>Bacillota</taxon>
        <taxon>Bacilli</taxon>
        <taxon>Bacillales</taxon>
        <taxon>Thermoactinomycetaceae</taxon>
        <taxon>Polycladospora</taxon>
    </lineage>
</organism>
<feature type="binding site" evidence="7">
    <location>
        <begin position="32"/>
        <end position="39"/>
    </location>
    <ligand>
        <name>ATP</name>
        <dbReference type="ChEBI" id="CHEBI:30616"/>
    </ligand>
</feature>
<comment type="similarity">
    <text evidence="7">Belongs to the SMC family.</text>
</comment>
<name>A0A926RTJ0_9BACL</name>
<comment type="domain">
    <text evidence="7">Contains large globular domains required for ATP hydrolysis at each terminus and a third globular domain forming a flexible hinge near the middle of the molecule. These domains are separated by coiled-coil structures.</text>
</comment>
<dbReference type="Gene3D" id="3.40.50.300">
    <property type="entry name" value="P-loop containing nucleotide triphosphate hydrolases"/>
    <property type="match status" value="2"/>
</dbReference>
<dbReference type="AlphaFoldDB" id="A0A926RTJ0"/>
<protein>
    <recommendedName>
        <fullName evidence="7">Chromosome partition protein Smc</fullName>
    </recommendedName>
</protein>
<dbReference type="NCBIfam" id="TIGR02168">
    <property type="entry name" value="SMC_prok_B"/>
    <property type="match status" value="1"/>
</dbReference>